<feature type="domain" description="Glycosyl transferase family 51" evidence="12">
    <location>
        <begin position="162"/>
        <end position="331"/>
    </location>
</feature>
<keyword evidence="10" id="KW-1133">Transmembrane helix</keyword>
<dbReference type="Proteomes" id="UP000218505">
    <property type="component" value="Chromosome"/>
</dbReference>
<keyword evidence="10" id="KW-0472">Membrane</keyword>
<feature type="compositionally biased region" description="Pro residues" evidence="9">
    <location>
        <begin position="1"/>
        <end position="21"/>
    </location>
</feature>
<proteinExistence type="predicted"/>
<dbReference type="PANTHER" id="PTHR32282:SF34">
    <property type="entry name" value="PENICILLIN-BINDING PROTEIN 1A"/>
    <property type="match status" value="1"/>
</dbReference>
<comment type="catalytic activity">
    <reaction evidence="7">
        <text>Preferential cleavage: (Ac)2-L-Lys-D-Ala-|-D-Ala. Also transpeptidation of peptidyl-alanyl moieties that are N-acyl substituents of D-alanine.</text>
        <dbReference type="EC" id="3.4.16.4"/>
    </reaction>
</comment>
<feature type="region of interest" description="Disordered" evidence="9">
    <location>
        <begin position="1"/>
        <end position="70"/>
    </location>
</feature>
<keyword evidence="2" id="KW-0645">Protease</keyword>
<organism evidence="13 14">
    <name type="scientific">Actinosynnema pretiosum</name>
    <dbReference type="NCBI Taxonomy" id="42197"/>
    <lineage>
        <taxon>Bacteria</taxon>
        <taxon>Bacillati</taxon>
        <taxon>Actinomycetota</taxon>
        <taxon>Actinomycetes</taxon>
        <taxon>Pseudonocardiales</taxon>
        <taxon>Pseudonocardiaceae</taxon>
        <taxon>Actinosynnema</taxon>
    </lineage>
</organism>
<evidence type="ECO:0000259" key="11">
    <source>
        <dbReference type="Pfam" id="PF00905"/>
    </source>
</evidence>
<feature type="compositionally biased region" description="Gly residues" evidence="9">
    <location>
        <begin position="23"/>
        <end position="40"/>
    </location>
</feature>
<feature type="compositionally biased region" description="Gly residues" evidence="9">
    <location>
        <begin position="826"/>
        <end position="836"/>
    </location>
</feature>
<evidence type="ECO:0000256" key="9">
    <source>
        <dbReference type="SAM" id="MobiDB-lite"/>
    </source>
</evidence>
<comment type="catalytic activity">
    <reaction evidence="8">
        <text>[GlcNAc-(1-&gt;4)-Mur2Ac(oyl-L-Ala-gamma-D-Glu-L-Lys-D-Ala-D-Ala)](n)-di-trans,octa-cis-undecaprenyl diphosphate + beta-D-GlcNAc-(1-&gt;4)-Mur2Ac(oyl-L-Ala-gamma-D-Glu-L-Lys-D-Ala-D-Ala)-di-trans,octa-cis-undecaprenyl diphosphate = [GlcNAc-(1-&gt;4)-Mur2Ac(oyl-L-Ala-gamma-D-Glu-L-Lys-D-Ala-D-Ala)](n+1)-di-trans,octa-cis-undecaprenyl diphosphate + di-trans,octa-cis-undecaprenyl diphosphate + H(+)</text>
        <dbReference type="Rhea" id="RHEA:23708"/>
        <dbReference type="Rhea" id="RHEA-COMP:9602"/>
        <dbReference type="Rhea" id="RHEA-COMP:9603"/>
        <dbReference type="ChEBI" id="CHEBI:15378"/>
        <dbReference type="ChEBI" id="CHEBI:58405"/>
        <dbReference type="ChEBI" id="CHEBI:60033"/>
        <dbReference type="ChEBI" id="CHEBI:78435"/>
        <dbReference type="EC" id="2.4.99.28"/>
    </reaction>
</comment>
<reference evidence="13" key="1">
    <citation type="submission" date="2017-09" db="EMBL/GenBank/DDBJ databases">
        <title>Complete Genome Sequence of ansamitocin-producing Bacterium Actinosynnema pretiosum X47.</title>
        <authorList>
            <person name="Cao G."/>
            <person name="Zong G."/>
            <person name="Zhong C."/>
            <person name="Fu J."/>
        </authorList>
    </citation>
    <scope>NUCLEOTIDE SEQUENCE [LARGE SCALE GENOMIC DNA]</scope>
    <source>
        <strain evidence="13">X47</strain>
    </source>
</reference>
<evidence type="ECO:0000313" key="14">
    <source>
        <dbReference type="Proteomes" id="UP000218505"/>
    </source>
</evidence>
<dbReference type="SUPFAM" id="SSF53955">
    <property type="entry name" value="Lysozyme-like"/>
    <property type="match status" value="1"/>
</dbReference>
<dbReference type="InterPro" id="IPR012338">
    <property type="entry name" value="Beta-lactam/transpept-like"/>
</dbReference>
<keyword evidence="1" id="KW-0121">Carboxypeptidase</keyword>
<dbReference type="SUPFAM" id="SSF56601">
    <property type="entry name" value="beta-lactamase/transpeptidase-like"/>
    <property type="match status" value="1"/>
</dbReference>
<dbReference type="EMBL" id="CP023445">
    <property type="protein sequence ID" value="ATE57839.1"/>
    <property type="molecule type" value="Genomic_DNA"/>
</dbReference>
<dbReference type="Gene3D" id="3.40.710.10">
    <property type="entry name" value="DD-peptidase/beta-lactamase superfamily"/>
    <property type="match status" value="1"/>
</dbReference>
<evidence type="ECO:0000256" key="8">
    <source>
        <dbReference type="ARBA" id="ARBA00049902"/>
    </source>
</evidence>
<feature type="compositionally biased region" description="Low complexity" evidence="9">
    <location>
        <begin position="757"/>
        <end position="775"/>
    </location>
</feature>
<feature type="transmembrane region" description="Helical" evidence="10">
    <location>
        <begin position="116"/>
        <end position="139"/>
    </location>
</feature>
<dbReference type="GO" id="GO:0006508">
    <property type="term" value="P:proteolysis"/>
    <property type="evidence" value="ECO:0007669"/>
    <property type="project" value="UniProtKB-KW"/>
</dbReference>
<dbReference type="GO" id="GO:0008658">
    <property type="term" value="F:penicillin binding"/>
    <property type="evidence" value="ECO:0007669"/>
    <property type="project" value="InterPro"/>
</dbReference>
<evidence type="ECO:0000256" key="6">
    <source>
        <dbReference type="ARBA" id="ARBA00023268"/>
    </source>
</evidence>
<evidence type="ECO:0000256" key="1">
    <source>
        <dbReference type="ARBA" id="ARBA00022645"/>
    </source>
</evidence>
<evidence type="ECO:0000256" key="2">
    <source>
        <dbReference type="ARBA" id="ARBA00022670"/>
    </source>
</evidence>
<dbReference type="RefSeq" id="WP_096497481.1">
    <property type="nucleotide sequence ID" value="NZ_CP023445.1"/>
</dbReference>
<dbReference type="GO" id="GO:0008955">
    <property type="term" value="F:peptidoglycan glycosyltransferase activity"/>
    <property type="evidence" value="ECO:0007669"/>
    <property type="project" value="UniProtKB-EC"/>
</dbReference>
<sequence length="836" mass="89394">MRPPVPPGGPRRPGPGGPVPPGGHLGAGGPGGPGGPRRPGGPGPDRRPGEEPTDMLPALTPPPPPKREPDLLTHREVDEEIDAFYEGDEDDYDDELTDDEERALRRKKIWRRVRRVSYVALGLMILSPVVAFAIAYQVIDVPNPEDVAAQQGKAITLLYSDGSPMTTIADSGSNRSMITYEELPEVVKNAVFAAEDPTFMTNPGFDFTAIARAVWYQVKGGDSGGSGLTQQYVKKATEDESATLTRKFNEMVRAYKMSKQQKKEDILAAYLNTIYFGRSAYGVKTAAKMYFNKDLKDVSQAEAALLAGMIQNPGRSEETGYVKERWEYVRGQLLKNNMIDQATADSMQQPPMAPLEEVTENALSGPRAFIQQQVFYEMSREPIGMTQEDAGRKGVVIHTTIDQKMQQAAEDAVNEVMKGEPEELKTSLTGIDPKTGGVLAYYGGSDGMGLDYATGTIQEAGSSFKPFDLVAALEDGFGLGSPFDGVSPKSFPGMDTKIRNASDPTNSCGPECPLREAMKLSLNTVFYDLVFNHTGAEAVAEAAWAAGIPKQVSVGGQKIDTLLGEGGAKPNTGIALGGDVARVRPFDMASAYATFAARGVHHEPFFVSKITDSSGETILHQHIDQKRDAFDTTNSQLNRDIADNVTEALKPIPQHSKIACAGGRECAGKTGTHELPDDASQNSKAWMVGYTKSLSASVWMGRNEGNVALKNAAGSPIFGSGLPGQIWKKFMDKALDGTPKETFDKAKPLGQYNNPVKTSSAKPSTPSSAPTSSTSKSREEEESSAPPTSRNSNTQSVPTRPTITCLPGMCPPDPNPTGGPNPDPAVGGGGRNDGGG</sequence>
<evidence type="ECO:0000259" key="12">
    <source>
        <dbReference type="Pfam" id="PF00912"/>
    </source>
</evidence>
<accession>A0A290ZFT5</accession>
<name>A0A290ZFT5_9PSEU</name>
<keyword evidence="10" id="KW-0812">Transmembrane</keyword>
<gene>
    <name evidence="13" type="ORF">CNX65_34760</name>
</gene>
<evidence type="ECO:0000256" key="7">
    <source>
        <dbReference type="ARBA" id="ARBA00034000"/>
    </source>
</evidence>
<dbReference type="GO" id="GO:0030288">
    <property type="term" value="C:outer membrane-bounded periplasmic space"/>
    <property type="evidence" value="ECO:0007669"/>
    <property type="project" value="TreeGrafter"/>
</dbReference>
<dbReference type="InterPro" id="IPR036950">
    <property type="entry name" value="PBP_transglycosylase"/>
</dbReference>
<feature type="region of interest" description="Disordered" evidence="9">
    <location>
        <begin position="739"/>
        <end position="836"/>
    </location>
</feature>
<dbReference type="KEGG" id="apre:CNX65_34760"/>
<dbReference type="GO" id="GO:0009252">
    <property type="term" value="P:peptidoglycan biosynthetic process"/>
    <property type="evidence" value="ECO:0007669"/>
    <property type="project" value="TreeGrafter"/>
</dbReference>
<feature type="compositionally biased region" description="Polar residues" evidence="9">
    <location>
        <begin position="790"/>
        <end position="802"/>
    </location>
</feature>
<dbReference type="InterPro" id="IPR023346">
    <property type="entry name" value="Lysozyme-like_dom_sf"/>
</dbReference>
<keyword evidence="3" id="KW-0328">Glycosyltransferase</keyword>
<keyword evidence="14" id="KW-1185">Reference proteome</keyword>
<feature type="compositionally biased region" description="Pro residues" evidence="9">
    <location>
        <begin position="809"/>
        <end position="823"/>
    </location>
</feature>
<keyword evidence="6" id="KW-0511">Multifunctional enzyme</keyword>
<keyword evidence="4 13" id="KW-0808">Transferase</keyword>
<evidence type="ECO:0000313" key="13">
    <source>
        <dbReference type="EMBL" id="ATE57839.1"/>
    </source>
</evidence>
<dbReference type="GO" id="GO:0009002">
    <property type="term" value="F:serine-type D-Ala-D-Ala carboxypeptidase activity"/>
    <property type="evidence" value="ECO:0007669"/>
    <property type="project" value="UniProtKB-EC"/>
</dbReference>
<evidence type="ECO:0000256" key="4">
    <source>
        <dbReference type="ARBA" id="ARBA00022679"/>
    </source>
</evidence>
<evidence type="ECO:0000256" key="5">
    <source>
        <dbReference type="ARBA" id="ARBA00022801"/>
    </source>
</evidence>
<dbReference type="InterPro" id="IPR050396">
    <property type="entry name" value="Glycosyltr_51/Transpeptidase"/>
</dbReference>
<protein>
    <submittedName>
        <fullName evidence="13">Glycosyl transferase</fullName>
    </submittedName>
</protein>
<feature type="domain" description="Penicillin-binding protein transpeptidase" evidence="11">
    <location>
        <begin position="431"/>
        <end position="700"/>
    </location>
</feature>
<dbReference type="Pfam" id="PF00905">
    <property type="entry name" value="Transpeptidase"/>
    <property type="match status" value="1"/>
</dbReference>
<dbReference type="AlphaFoldDB" id="A0A290ZFT5"/>
<evidence type="ECO:0000256" key="10">
    <source>
        <dbReference type="SAM" id="Phobius"/>
    </source>
</evidence>
<dbReference type="InterPro" id="IPR001460">
    <property type="entry name" value="PCN-bd_Tpept"/>
</dbReference>
<dbReference type="PANTHER" id="PTHR32282">
    <property type="entry name" value="BINDING PROTEIN TRANSPEPTIDASE, PUTATIVE-RELATED"/>
    <property type="match status" value="1"/>
</dbReference>
<dbReference type="Gene3D" id="1.10.3810.10">
    <property type="entry name" value="Biosynthetic peptidoglycan transglycosylase-like"/>
    <property type="match status" value="1"/>
</dbReference>
<dbReference type="Pfam" id="PF00912">
    <property type="entry name" value="Transgly"/>
    <property type="match status" value="1"/>
</dbReference>
<keyword evidence="5" id="KW-0378">Hydrolase</keyword>
<evidence type="ECO:0000256" key="3">
    <source>
        <dbReference type="ARBA" id="ARBA00022676"/>
    </source>
</evidence>
<dbReference type="InterPro" id="IPR001264">
    <property type="entry name" value="Glyco_trans_51"/>
</dbReference>